<evidence type="ECO:0000313" key="3">
    <source>
        <dbReference type="Proteomes" id="UP001152799"/>
    </source>
</evidence>
<dbReference type="EMBL" id="OU892292">
    <property type="protein sequence ID" value="CAG9763899.1"/>
    <property type="molecule type" value="Genomic_DNA"/>
</dbReference>
<reference evidence="2" key="1">
    <citation type="submission" date="2022-01" db="EMBL/GenBank/DDBJ databases">
        <authorList>
            <person name="King R."/>
        </authorList>
    </citation>
    <scope>NUCLEOTIDE SEQUENCE</scope>
</reference>
<protein>
    <submittedName>
        <fullName evidence="2">Uncharacterized protein</fullName>
    </submittedName>
</protein>
<organism evidence="2 3">
    <name type="scientific">Ceutorhynchus assimilis</name>
    <name type="common">cabbage seed weevil</name>
    <dbReference type="NCBI Taxonomy" id="467358"/>
    <lineage>
        <taxon>Eukaryota</taxon>
        <taxon>Metazoa</taxon>
        <taxon>Ecdysozoa</taxon>
        <taxon>Arthropoda</taxon>
        <taxon>Hexapoda</taxon>
        <taxon>Insecta</taxon>
        <taxon>Pterygota</taxon>
        <taxon>Neoptera</taxon>
        <taxon>Endopterygota</taxon>
        <taxon>Coleoptera</taxon>
        <taxon>Polyphaga</taxon>
        <taxon>Cucujiformia</taxon>
        <taxon>Curculionidae</taxon>
        <taxon>Ceutorhynchinae</taxon>
        <taxon>Ceutorhynchus</taxon>
    </lineage>
</organism>
<keyword evidence="1" id="KW-0472">Membrane</keyword>
<keyword evidence="1" id="KW-0812">Transmembrane</keyword>
<accession>A0A9N9QMK2</accession>
<dbReference type="Proteomes" id="UP001152799">
    <property type="component" value="Chromosome 16"/>
</dbReference>
<feature type="transmembrane region" description="Helical" evidence="1">
    <location>
        <begin position="6"/>
        <end position="37"/>
    </location>
</feature>
<gene>
    <name evidence="2" type="ORF">CEUTPL_LOCUS4549</name>
</gene>
<dbReference type="OrthoDB" id="6762088at2759"/>
<name>A0A9N9QMK2_9CUCU</name>
<dbReference type="AlphaFoldDB" id="A0A9N9QMK2"/>
<keyword evidence="1" id="KW-1133">Transmembrane helix</keyword>
<sequence length="171" mass="19631">MLERDFYMYILSFVFYMMAFCGVLLVIRLIMFAYCLWETKVRKTMISEAVVVGAIVSVILCALLSTCIIFFSIKKDSRLRRRTNQRQHRVVRAQLIAQPDQNSVYSISGRLQNHQHSDPYLSIDHIAITNELNKPPKYDDAPPSYDEALKLALSNSLQTNEVVAALPNRTN</sequence>
<evidence type="ECO:0000313" key="2">
    <source>
        <dbReference type="EMBL" id="CAG9763899.1"/>
    </source>
</evidence>
<proteinExistence type="predicted"/>
<keyword evidence="3" id="KW-1185">Reference proteome</keyword>
<feature type="transmembrane region" description="Helical" evidence="1">
    <location>
        <begin position="49"/>
        <end position="73"/>
    </location>
</feature>
<evidence type="ECO:0000256" key="1">
    <source>
        <dbReference type="SAM" id="Phobius"/>
    </source>
</evidence>